<organism evidence="2 3">
    <name type="scientific">Dorcoceras hygrometricum</name>
    <dbReference type="NCBI Taxonomy" id="472368"/>
    <lineage>
        <taxon>Eukaryota</taxon>
        <taxon>Viridiplantae</taxon>
        <taxon>Streptophyta</taxon>
        <taxon>Embryophyta</taxon>
        <taxon>Tracheophyta</taxon>
        <taxon>Spermatophyta</taxon>
        <taxon>Magnoliopsida</taxon>
        <taxon>eudicotyledons</taxon>
        <taxon>Gunneridae</taxon>
        <taxon>Pentapetalae</taxon>
        <taxon>asterids</taxon>
        <taxon>lamiids</taxon>
        <taxon>Lamiales</taxon>
        <taxon>Gesneriaceae</taxon>
        <taxon>Didymocarpoideae</taxon>
        <taxon>Trichosporeae</taxon>
        <taxon>Loxocarpinae</taxon>
        <taxon>Dorcoceras</taxon>
    </lineage>
</organism>
<keyword evidence="2" id="KW-0418">Kinase</keyword>
<accession>A0A2Z7B4L0</accession>
<feature type="region of interest" description="Disordered" evidence="1">
    <location>
        <begin position="99"/>
        <end position="133"/>
    </location>
</feature>
<reference evidence="2 3" key="1">
    <citation type="journal article" date="2015" name="Proc. Natl. Acad. Sci. U.S.A.">
        <title>The resurrection genome of Boea hygrometrica: A blueprint for survival of dehydration.</title>
        <authorList>
            <person name="Xiao L."/>
            <person name="Yang G."/>
            <person name="Zhang L."/>
            <person name="Yang X."/>
            <person name="Zhao S."/>
            <person name="Ji Z."/>
            <person name="Zhou Q."/>
            <person name="Hu M."/>
            <person name="Wang Y."/>
            <person name="Chen M."/>
            <person name="Xu Y."/>
            <person name="Jin H."/>
            <person name="Xiao X."/>
            <person name="Hu G."/>
            <person name="Bao F."/>
            <person name="Hu Y."/>
            <person name="Wan P."/>
            <person name="Li L."/>
            <person name="Deng X."/>
            <person name="Kuang T."/>
            <person name="Xiang C."/>
            <person name="Zhu J.K."/>
            <person name="Oliver M.J."/>
            <person name="He Y."/>
        </authorList>
    </citation>
    <scope>NUCLEOTIDE SEQUENCE [LARGE SCALE GENOMIC DNA]</scope>
    <source>
        <strain evidence="3">cv. XS01</strain>
    </source>
</reference>
<dbReference type="EMBL" id="KV009396">
    <property type="protein sequence ID" value="KZV29302.1"/>
    <property type="molecule type" value="Genomic_DNA"/>
</dbReference>
<dbReference type="Proteomes" id="UP000250235">
    <property type="component" value="Unassembled WGS sequence"/>
</dbReference>
<sequence>MAGLQIVDEEVSFLESASNQPLALEFSSLADQEQAAAPIGSQKLDQPDNENTAMTSHEHQAQENEPPVQTDGHQAVGNEHQANDEHGFVQGSDRILEDRSAAIVPSVTNPKTITTSEKKNSEHQGPAPSNLQLVVPPPTDLSTLQFMDTTAQNFTTLSTHVSSLDLTYSRIRDDNNLTRHHTTLIRDQLKTAVEGLDIKIDVLERTLSQRIDDIHQHFTKLETTMVRNYADSHQQLVDELASVKSHLAAMVESMKEFGATKRGKEDKVDRGRD</sequence>
<keyword evidence="2" id="KW-0675">Receptor</keyword>
<keyword evidence="2" id="KW-0808">Transferase</keyword>
<feature type="compositionally biased region" description="Polar residues" evidence="1">
    <location>
        <begin position="106"/>
        <end position="115"/>
    </location>
</feature>
<gene>
    <name evidence="2" type="ORF">F511_08309</name>
</gene>
<protein>
    <submittedName>
        <fullName evidence="2">Putative LRR receptor-like serine/threonine-protein kinase</fullName>
    </submittedName>
</protein>
<dbReference type="AlphaFoldDB" id="A0A2Z7B4L0"/>
<evidence type="ECO:0000313" key="3">
    <source>
        <dbReference type="Proteomes" id="UP000250235"/>
    </source>
</evidence>
<proteinExistence type="predicted"/>
<evidence type="ECO:0000256" key="1">
    <source>
        <dbReference type="SAM" id="MobiDB-lite"/>
    </source>
</evidence>
<name>A0A2Z7B4L0_9LAMI</name>
<keyword evidence="3" id="KW-1185">Reference proteome</keyword>
<feature type="region of interest" description="Disordered" evidence="1">
    <location>
        <begin position="29"/>
        <end position="75"/>
    </location>
</feature>
<dbReference type="GO" id="GO:0016301">
    <property type="term" value="F:kinase activity"/>
    <property type="evidence" value="ECO:0007669"/>
    <property type="project" value="UniProtKB-KW"/>
</dbReference>
<evidence type="ECO:0000313" key="2">
    <source>
        <dbReference type="EMBL" id="KZV29302.1"/>
    </source>
</evidence>